<reference evidence="1 2" key="1">
    <citation type="submission" date="2014-04" db="EMBL/GenBank/DDBJ databases">
        <authorList>
            <consortium name="DOE Joint Genome Institute"/>
            <person name="Kuo A."/>
            <person name="Kohler A."/>
            <person name="Jargeat P."/>
            <person name="Nagy L.G."/>
            <person name="Floudas D."/>
            <person name="Copeland A."/>
            <person name="Barry K.W."/>
            <person name="Cichocki N."/>
            <person name="Veneault-Fourrey C."/>
            <person name="LaButti K."/>
            <person name="Lindquist E.A."/>
            <person name="Lipzen A."/>
            <person name="Lundell T."/>
            <person name="Morin E."/>
            <person name="Murat C."/>
            <person name="Sun H."/>
            <person name="Tunlid A."/>
            <person name="Henrissat B."/>
            <person name="Grigoriev I.V."/>
            <person name="Hibbett D.S."/>
            <person name="Martin F."/>
            <person name="Nordberg H.P."/>
            <person name="Cantor M.N."/>
            <person name="Hua S.X."/>
        </authorList>
    </citation>
    <scope>NUCLEOTIDE SEQUENCE [LARGE SCALE GENOMIC DNA]</scope>
    <source>
        <strain evidence="1 2">Ve08.2h10</strain>
    </source>
</reference>
<evidence type="ECO:0000313" key="2">
    <source>
        <dbReference type="Proteomes" id="UP000054538"/>
    </source>
</evidence>
<dbReference type="InParanoid" id="A0A0D0EBS1"/>
<proteinExistence type="predicted"/>
<gene>
    <name evidence="1" type="ORF">PAXRUDRAFT_805261</name>
</gene>
<keyword evidence="2" id="KW-1185">Reference proteome</keyword>
<dbReference type="OrthoDB" id="3056089at2759"/>
<name>A0A0D0EBS1_9AGAM</name>
<accession>A0A0D0EBS1</accession>
<protein>
    <submittedName>
        <fullName evidence="1">Uncharacterized protein</fullName>
    </submittedName>
</protein>
<reference evidence="2" key="2">
    <citation type="submission" date="2015-01" db="EMBL/GenBank/DDBJ databases">
        <title>Evolutionary Origins and Diversification of the Mycorrhizal Mutualists.</title>
        <authorList>
            <consortium name="DOE Joint Genome Institute"/>
            <consortium name="Mycorrhizal Genomics Consortium"/>
            <person name="Kohler A."/>
            <person name="Kuo A."/>
            <person name="Nagy L.G."/>
            <person name="Floudas D."/>
            <person name="Copeland A."/>
            <person name="Barry K.W."/>
            <person name="Cichocki N."/>
            <person name="Veneault-Fourrey C."/>
            <person name="LaButti K."/>
            <person name="Lindquist E.A."/>
            <person name="Lipzen A."/>
            <person name="Lundell T."/>
            <person name="Morin E."/>
            <person name="Murat C."/>
            <person name="Riley R."/>
            <person name="Ohm R."/>
            <person name="Sun H."/>
            <person name="Tunlid A."/>
            <person name="Henrissat B."/>
            <person name="Grigoriev I.V."/>
            <person name="Hibbett D.S."/>
            <person name="Martin F."/>
        </authorList>
    </citation>
    <scope>NUCLEOTIDE SEQUENCE [LARGE SCALE GENOMIC DNA]</scope>
    <source>
        <strain evidence="2">Ve08.2h10</strain>
    </source>
</reference>
<dbReference type="EMBL" id="KN824906">
    <property type="protein sequence ID" value="KIK98110.1"/>
    <property type="molecule type" value="Genomic_DNA"/>
</dbReference>
<dbReference type="AlphaFoldDB" id="A0A0D0EBS1"/>
<dbReference type="HOGENOM" id="CLU_2923346_0_0_1"/>
<sequence>MLSPSATMNYTVSLEKFCSIYKISASDQEKLTRLGYMPGNRVVESLLDADWQQVSFSVVGW</sequence>
<organism evidence="1 2">
    <name type="scientific">Paxillus rubicundulus Ve08.2h10</name>
    <dbReference type="NCBI Taxonomy" id="930991"/>
    <lineage>
        <taxon>Eukaryota</taxon>
        <taxon>Fungi</taxon>
        <taxon>Dikarya</taxon>
        <taxon>Basidiomycota</taxon>
        <taxon>Agaricomycotina</taxon>
        <taxon>Agaricomycetes</taxon>
        <taxon>Agaricomycetidae</taxon>
        <taxon>Boletales</taxon>
        <taxon>Paxilineae</taxon>
        <taxon>Paxillaceae</taxon>
        <taxon>Paxillus</taxon>
    </lineage>
</organism>
<dbReference type="Proteomes" id="UP000054538">
    <property type="component" value="Unassembled WGS sequence"/>
</dbReference>
<evidence type="ECO:0000313" key="1">
    <source>
        <dbReference type="EMBL" id="KIK98110.1"/>
    </source>
</evidence>